<gene>
    <name evidence="1" type="ORF">AZOBR_p280135</name>
</gene>
<accession>A0A9P1JYI5</accession>
<keyword evidence="2" id="KW-1185">Reference proteome</keyword>
<sequence length="36" mass="4087">METPQTKSFGRTAIVVSIRLNHNTHTTFGRMVKKQA</sequence>
<protein>
    <submittedName>
        <fullName evidence="1">Uncharacterized protein</fullName>
    </submittedName>
</protein>
<reference evidence="1 2" key="1">
    <citation type="journal article" date="2011" name="PLoS Genet.">
        <title>Azospirillum genomes reveal transition of bacteria from aquatic to terrestrial environments.</title>
        <authorList>
            <person name="Wisniewski-Dye F."/>
            <person name="Borziak K."/>
            <person name="Khalsa-Moyers G."/>
            <person name="Alexandre G."/>
            <person name="Sukharnikov L.O."/>
            <person name="Wuichet K."/>
            <person name="Hurst G.B."/>
            <person name="McDonald W.H."/>
            <person name="Robertson J.S."/>
            <person name="Barbe V."/>
            <person name="Calteau A."/>
            <person name="Rouy Z."/>
            <person name="Mangenot S."/>
            <person name="Prigent-Combaret C."/>
            <person name="Normand P."/>
            <person name="Boyer M."/>
            <person name="Siguier P."/>
            <person name="Dessaux Y."/>
            <person name="Elmerich C."/>
            <person name="Condemine G."/>
            <person name="Krishnen G."/>
            <person name="Kennedy I."/>
            <person name="Paterson A.H."/>
            <person name="Gonzalez V."/>
            <person name="Mavingui P."/>
            <person name="Zhulin I.B."/>
        </authorList>
    </citation>
    <scope>NUCLEOTIDE SEQUENCE [LARGE SCALE GENOMIC DNA]</scope>
    <source>
        <strain evidence="1 2">Sp245</strain>
    </source>
</reference>
<dbReference type="EMBL" id="HE577329">
    <property type="protein sequence ID" value="CCD02249.1"/>
    <property type="molecule type" value="Genomic_DNA"/>
</dbReference>
<geneLocation type="plasmid" evidence="1 2">
    <name>AZOBR_p2</name>
</geneLocation>
<keyword evidence="1" id="KW-0614">Plasmid</keyword>
<evidence type="ECO:0000313" key="1">
    <source>
        <dbReference type="EMBL" id="CCD02249.1"/>
    </source>
</evidence>
<proteinExistence type="predicted"/>
<organism evidence="1 2">
    <name type="scientific">Azospirillum baldaniorum</name>
    <dbReference type="NCBI Taxonomy" id="1064539"/>
    <lineage>
        <taxon>Bacteria</taxon>
        <taxon>Pseudomonadati</taxon>
        <taxon>Pseudomonadota</taxon>
        <taxon>Alphaproteobacteria</taxon>
        <taxon>Rhodospirillales</taxon>
        <taxon>Azospirillaceae</taxon>
        <taxon>Azospirillum</taxon>
    </lineage>
</organism>
<dbReference type="KEGG" id="abs:AZOBR_p280135"/>
<dbReference type="Proteomes" id="UP000007319">
    <property type="component" value="Plasmid AZOBR_p2"/>
</dbReference>
<name>A0A9P1JYI5_9PROT</name>
<evidence type="ECO:0000313" key="2">
    <source>
        <dbReference type="Proteomes" id="UP000007319"/>
    </source>
</evidence>
<dbReference type="AlphaFoldDB" id="A0A9P1JYI5"/>